<evidence type="ECO:0000256" key="2">
    <source>
        <dbReference type="ARBA" id="ARBA00005907"/>
    </source>
</evidence>
<proteinExistence type="inferred from homology"/>
<protein>
    <submittedName>
        <fullName evidence="5">Nucleolar complex protein 2</fullName>
    </submittedName>
</protein>
<sequence length="754" mass="86313">MGKLGKKARKFAKKHLQSVLRQRRKTKALFKRKASKGGQNDIEEQVDNSVPLANGRSIESEGIETTSLDAVFTENDKDEVADASDSDGYLTEDSGCPDAGESETRKTLEDEIATTTYSAQNEKIHADLAIQKKKLDRLRKKDPQFSKFLESFNNSAETLKNEDEYSDEGESSNQEQGDDDSNKDKGKLLTNSVINAWCQMVKEDHSQSALISLLNAYRAACHYGTESIDYRIENSETFCNILLFTLSNANDIFRGLFKMSSSNSTKETLQELKKAAKWKSLKPLVKSFVRSTLFLLNQVTDTDILTFAMTRLRTCLIFFLAFPPLMQRFIKATVHLWATGERVLSLASYLVTRDIAAVFSSNYLDTCLSKVLVAFVSRSRVTEIADIKHMQFLRDCIVELCSIDVQKSSLKAVASISQLVKLYSWGVQTKKKEAVRKICSWEYVNCVDLWVRFISANISDYDLQSLFFMTIQLINGLAYMFPGPRYFPLRLKCIGWLNYLARSSGNFIPLASLVLDILEYNIVKEGRKAQNAINIASVLKLPKQYLKSKSFQDECFHSAIEQLALHFAQWSHHICFPDLATIPLIRLRKIHEITTIESLRRMVKRLIDQVEQNVDFVQKKRDEVSFSPHDHQSVDSFLQLEKSSLNAPFTQYYRSVLEKAAERNLHKCGKISLPKQRNLKRNRTEPRKEPVTAVLHDNAEVDHPMVENGVMDAKRKKRVTKDYDNFCIKELNHFWNEEYGIQIQDSFCRQTVIL</sequence>
<dbReference type="PANTHER" id="PTHR12687">
    <property type="entry name" value="NUCLEOLAR COMPLEX 2 AND RAD4-RELATED"/>
    <property type="match status" value="1"/>
</dbReference>
<comment type="caution">
    <text evidence="5">The sequence shown here is derived from an EMBL/GenBank/DDBJ whole genome shotgun (WGS) entry which is preliminary data.</text>
</comment>
<evidence type="ECO:0000313" key="5">
    <source>
        <dbReference type="EMBL" id="KAL0402236.1"/>
    </source>
</evidence>
<dbReference type="GO" id="GO:0005654">
    <property type="term" value="C:nucleoplasm"/>
    <property type="evidence" value="ECO:0007669"/>
    <property type="project" value="TreeGrafter"/>
</dbReference>
<feature type="region of interest" description="Disordered" evidence="4">
    <location>
        <begin position="158"/>
        <end position="185"/>
    </location>
</feature>
<comment type="subcellular location">
    <subcellularLocation>
        <location evidence="1">Nucleus</location>
    </subcellularLocation>
</comment>
<reference evidence="5" key="2">
    <citation type="journal article" date="2024" name="Plant">
        <title>Genomic evolution and insights into agronomic trait innovations of Sesamum species.</title>
        <authorList>
            <person name="Miao H."/>
            <person name="Wang L."/>
            <person name="Qu L."/>
            <person name="Liu H."/>
            <person name="Sun Y."/>
            <person name="Le M."/>
            <person name="Wang Q."/>
            <person name="Wei S."/>
            <person name="Zheng Y."/>
            <person name="Lin W."/>
            <person name="Duan Y."/>
            <person name="Cao H."/>
            <person name="Xiong S."/>
            <person name="Wang X."/>
            <person name="Wei L."/>
            <person name="Li C."/>
            <person name="Ma Q."/>
            <person name="Ju M."/>
            <person name="Zhao R."/>
            <person name="Li G."/>
            <person name="Mu C."/>
            <person name="Tian Q."/>
            <person name="Mei H."/>
            <person name="Zhang T."/>
            <person name="Gao T."/>
            <person name="Zhang H."/>
        </authorList>
    </citation>
    <scope>NUCLEOTIDE SEQUENCE</scope>
    <source>
        <strain evidence="5">KEN1</strain>
    </source>
</reference>
<dbReference type="GO" id="GO:0030690">
    <property type="term" value="C:Noc1p-Noc2p complex"/>
    <property type="evidence" value="ECO:0007669"/>
    <property type="project" value="TreeGrafter"/>
</dbReference>
<dbReference type="GO" id="GO:0042273">
    <property type="term" value="P:ribosomal large subunit biogenesis"/>
    <property type="evidence" value="ECO:0007669"/>
    <property type="project" value="TreeGrafter"/>
</dbReference>
<keyword evidence="3" id="KW-0539">Nucleus</keyword>
<feature type="region of interest" description="Disordered" evidence="4">
    <location>
        <begin position="1"/>
        <end position="20"/>
    </location>
</feature>
<name>A0AAW2TEZ0_9LAMI</name>
<reference evidence="5" key="1">
    <citation type="submission" date="2020-06" db="EMBL/GenBank/DDBJ databases">
        <authorList>
            <person name="Li T."/>
            <person name="Hu X."/>
            <person name="Zhang T."/>
            <person name="Song X."/>
            <person name="Zhang H."/>
            <person name="Dai N."/>
            <person name="Sheng W."/>
            <person name="Hou X."/>
            <person name="Wei L."/>
        </authorList>
    </citation>
    <scope>NUCLEOTIDE SEQUENCE</scope>
    <source>
        <strain evidence="5">KEN1</strain>
        <tissue evidence="5">Leaf</tissue>
    </source>
</reference>
<evidence type="ECO:0000256" key="4">
    <source>
        <dbReference type="SAM" id="MobiDB-lite"/>
    </source>
</evidence>
<dbReference type="PANTHER" id="PTHR12687:SF8">
    <property type="entry name" value="PROTEIN REBELOTE"/>
    <property type="match status" value="1"/>
</dbReference>
<accession>A0AAW2TEZ0</accession>
<gene>
    <name evidence="5" type="ORF">Slati_4253500</name>
</gene>
<organism evidence="5">
    <name type="scientific">Sesamum latifolium</name>
    <dbReference type="NCBI Taxonomy" id="2727402"/>
    <lineage>
        <taxon>Eukaryota</taxon>
        <taxon>Viridiplantae</taxon>
        <taxon>Streptophyta</taxon>
        <taxon>Embryophyta</taxon>
        <taxon>Tracheophyta</taxon>
        <taxon>Spermatophyta</taxon>
        <taxon>Magnoliopsida</taxon>
        <taxon>eudicotyledons</taxon>
        <taxon>Gunneridae</taxon>
        <taxon>Pentapetalae</taxon>
        <taxon>asterids</taxon>
        <taxon>lamiids</taxon>
        <taxon>Lamiales</taxon>
        <taxon>Pedaliaceae</taxon>
        <taxon>Sesamum</taxon>
    </lineage>
</organism>
<evidence type="ECO:0000256" key="3">
    <source>
        <dbReference type="ARBA" id="ARBA00023242"/>
    </source>
</evidence>
<evidence type="ECO:0000256" key="1">
    <source>
        <dbReference type="ARBA" id="ARBA00004123"/>
    </source>
</evidence>
<dbReference type="GO" id="GO:0005730">
    <property type="term" value="C:nucleolus"/>
    <property type="evidence" value="ECO:0007669"/>
    <property type="project" value="TreeGrafter"/>
</dbReference>
<dbReference type="InterPro" id="IPR005343">
    <property type="entry name" value="Noc2"/>
</dbReference>
<dbReference type="Pfam" id="PF03715">
    <property type="entry name" value="Noc2"/>
    <property type="match status" value="1"/>
</dbReference>
<dbReference type="AlphaFoldDB" id="A0AAW2TEZ0"/>
<feature type="region of interest" description="Disordered" evidence="4">
    <location>
        <begin position="27"/>
        <end position="107"/>
    </location>
</feature>
<dbReference type="EMBL" id="JACGWN010000015">
    <property type="protein sequence ID" value="KAL0402236.1"/>
    <property type="molecule type" value="Genomic_DNA"/>
</dbReference>
<comment type="similarity">
    <text evidence="2">Belongs to the NOC2 family.</text>
</comment>
<dbReference type="GO" id="GO:0030691">
    <property type="term" value="C:Noc2p-Noc3p complex"/>
    <property type="evidence" value="ECO:0007669"/>
    <property type="project" value="TreeGrafter"/>
</dbReference>
<feature type="compositionally biased region" description="Acidic residues" evidence="4">
    <location>
        <begin position="164"/>
        <end position="179"/>
    </location>
</feature>